<dbReference type="SUPFAM" id="SSF52091">
    <property type="entry name" value="SpoIIaa-like"/>
    <property type="match status" value="1"/>
</dbReference>
<organism evidence="2 3">
    <name type="scientific">Streptomyces rubradiris</name>
    <name type="common">Streptomyces achromogenes subsp. rubradiris</name>
    <dbReference type="NCBI Taxonomy" id="285531"/>
    <lineage>
        <taxon>Bacteria</taxon>
        <taxon>Bacillati</taxon>
        <taxon>Actinomycetota</taxon>
        <taxon>Actinomycetes</taxon>
        <taxon>Kitasatosporales</taxon>
        <taxon>Streptomycetaceae</taxon>
        <taxon>Streptomyces</taxon>
    </lineage>
</organism>
<dbReference type="Pfam" id="PF01740">
    <property type="entry name" value="STAS"/>
    <property type="match status" value="1"/>
</dbReference>
<feature type="domain" description="STAS" evidence="1">
    <location>
        <begin position="34"/>
        <end position="112"/>
    </location>
</feature>
<name>A0ABQ3RPW1_STRRR</name>
<dbReference type="PROSITE" id="PS50801">
    <property type="entry name" value="STAS"/>
    <property type="match status" value="1"/>
</dbReference>
<comment type="caution">
    <text evidence="2">The sequence shown here is derived from an EMBL/GenBank/DDBJ whole genome shotgun (WGS) entry which is preliminary data.</text>
</comment>
<evidence type="ECO:0000313" key="3">
    <source>
        <dbReference type="Proteomes" id="UP000646738"/>
    </source>
</evidence>
<keyword evidence="3" id="KW-1185">Reference proteome</keyword>
<proteinExistence type="predicted"/>
<dbReference type="EMBL" id="BNEA01000015">
    <property type="protein sequence ID" value="GHI57890.1"/>
    <property type="molecule type" value="Genomic_DNA"/>
</dbReference>
<protein>
    <recommendedName>
        <fullName evidence="1">STAS domain-containing protein</fullName>
    </recommendedName>
</protein>
<evidence type="ECO:0000259" key="1">
    <source>
        <dbReference type="PROSITE" id="PS50801"/>
    </source>
</evidence>
<dbReference type="Gene3D" id="3.30.750.24">
    <property type="entry name" value="STAS domain"/>
    <property type="match status" value="1"/>
</dbReference>
<reference evidence="3" key="1">
    <citation type="submission" date="2023-07" db="EMBL/GenBank/DDBJ databases">
        <title>Whole genome shotgun sequence of Streptomyces achromogenes subsp. rubradiris NBRC 14000.</title>
        <authorList>
            <person name="Komaki H."/>
            <person name="Tamura T."/>
        </authorList>
    </citation>
    <scope>NUCLEOTIDE SEQUENCE [LARGE SCALE GENOMIC DNA]</scope>
    <source>
        <strain evidence="3">NBRC 14000</strain>
    </source>
</reference>
<accession>A0ABQ3RPW1</accession>
<dbReference type="InterPro" id="IPR036513">
    <property type="entry name" value="STAS_dom_sf"/>
</dbReference>
<evidence type="ECO:0000313" key="2">
    <source>
        <dbReference type="EMBL" id="GHI57890.1"/>
    </source>
</evidence>
<dbReference type="RefSeq" id="WP_189996836.1">
    <property type="nucleotide sequence ID" value="NZ_BNCB01000011.1"/>
</dbReference>
<dbReference type="InterPro" id="IPR002645">
    <property type="entry name" value="STAS_dom"/>
</dbReference>
<dbReference type="Proteomes" id="UP000646738">
    <property type="component" value="Unassembled WGS sequence"/>
</dbReference>
<sequence>MSAPEPARLLPTAAVPKQAAPRLDVYPLTGRSGFRAVGEVILPTRDTWERALERVVREAEDVGGEDVYYLELSAVTFVDVAGAGVLADTARSLDGRRRLVLDRPPDSLSRILGLLWPGLTGIEVSAS</sequence>
<gene>
    <name evidence="2" type="ORF">Srubr_77360</name>
</gene>